<keyword evidence="4" id="KW-1133">Transmembrane helix</keyword>
<proteinExistence type="predicted"/>
<keyword evidence="1" id="KW-1202">Platelet aggregation activating toxin</keyword>
<evidence type="ECO:0000313" key="6">
    <source>
        <dbReference type="Proteomes" id="UP001151699"/>
    </source>
</evidence>
<feature type="binding site" evidence="3">
    <location>
        <position position="426"/>
    </location>
    <ligand>
        <name>L-glutamate</name>
        <dbReference type="ChEBI" id="CHEBI:29985"/>
    </ligand>
</feature>
<dbReference type="Gene3D" id="1.10.246.130">
    <property type="match status" value="1"/>
</dbReference>
<name>A0A9Q0RWT4_9DIPT</name>
<keyword evidence="4" id="KW-0812">Transmembrane</keyword>
<dbReference type="GO" id="GO:0005886">
    <property type="term" value="C:plasma membrane"/>
    <property type="evidence" value="ECO:0007669"/>
    <property type="project" value="TreeGrafter"/>
</dbReference>
<evidence type="ECO:0000256" key="2">
    <source>
        <dbReference type="PIRSR" id="PIRSR600101-1"/>
    </source>
</evidence>
<dbReference type="PRINTS" id="PR01210">
    <property type="entry name" value="GGTRANSPTASE"/>
</dbReference>
<feature type="binding site" evidence="3">
    <location>
        <position position="106"/>
    </location>
    <ligand>
        <name>L-glutamate</name>
        <dbReference type="ChEBI" id="CHEBI:29985"/>
    </ligand>
</feature>
<keyword evidence="4" id="KW-0472">Membrane</keyword>
<evidence type="ECO:0000313" key="5">
    <source>
        <dbReference type="EMBL" id="KAJ6635228.1"/>
    </source>
</evidence>
<gene>
    <name evidence="5" type="primary">TX14A_0</name>
    <name evidence="5" type="ORF">Bhyg_13812</name>
</gene>
<sequence>MKRTIFVVLLFATIAVLIGLGIGLYFGLYIEKPKPPLQQAAVAGGTPECMDLGKSILLQEGSAVDCAVAVVLCEGVTTPQSSGLGGGLIAQVFIKETGTIETLNAREVAPIAATRDMFDDATSSQGGLAIAVPAALKGLYALHSKYGRLDWKHIVLSVAEIADNGFSVSRFLDDTLSGRSELFKSLPLFNETFTNPMTGELYKQGEIMRNHKLANALKIIADEGADAIYGGGSLAQGLVNEIQEAGGIITLEDLRLYEPKWGTPIESRLFNGDRLYSCPLPSTSILVTFVLNILNGYNFQQNSLRYYDGENPIFFHILTEAFKFAFGKRTKLGDELTEDVLNHVAEMASADYSELIRSRIRNDTTFQDIGYYGANSTSVEDHGTAHFSILASNGDAVSITATINSVMGSLVMSGSTGIVFNNEMNDFSIPKPGNTNIPTPANFITPGKSPLSSMTPVLVLDDNNDIKLVLGAAGGYMIPTSVIQVILYYMYFDQSLQTSIDMRRMHHQLQPMTIRHEYDYNPFILKHLSDKGHNLTEAAPLSGFAALAGIGIKNGRIEAAMDQRRGGIVHIF</sequence>
<evidence type="ECO:0000256" key="4">
    <source>
        <dbReference type="SAM" id="Phobius"/>
    </source>
</evidence>
<accession>A0A9Q0RWT4</accession>
<protein>
    <submittedName>
        <fullName evidence="5">Scoloptoxin SSD14</fullName>
    </submittedName>
</protein>
<dbReference type="EMBL" id="WJQU01000004">
    <property type="protein sequence ID" value="KAJ6635228.1"/>
    <property type="molecule type" value="Genomic_DNA"/>
</dbReference>
<dbReference type="Gene3D" id="3.60.20.40">
    <property type="match status" value="1"/>
</dbReference>
<feature type="binding site" evidence="3">
    <location>
        <begin position="452"/>
        <end position="453"/>
    </location>
    <ligand>
        <name>L-glutamate</name>
        <dbReference type="ChEBI" id="CHEBI:29985"/>
    </ligand>
</feature>
<feature type="binding site" evidence="3">
    <location>
        <begin position="402"/>
        <end position="404"/>
    </location>
    <ligand>
        <name>L-glutamate</name>
        <dbReference type="ChEBI" id="CHEBI:29985"/>
    </ligand>
</feature>
<reference evidence="5" key="1">
    <citation type="submission" date="2022-07" db="EMBL/GenBank/DDBJ databases">
        <authorList>
            <person name="Trinca V."/>
            <person name="Uliana J.V.C."/>
            <person name="Torres T.T."/>
            <person name="Ward R.J."/>
            <person name="Monesi N."/>
        </authorList>
    </citation>
    <scope>NUCLEOTIDE SEQUENCE</scope>
    <source>
        <strain evidence="5">HSMRA1968</strain>
        <tissue evidence="5">Whole embryos</tissue>
    </source>
</reference>
<dbReference type="PANTHER" id="PTHR11686">
    <property type="entry name" value="GAMMA GLUTAMYL TRANSPEPTIDASE"/>
    <property type="match status" value="1"/>
</dbReference>
<feature type="active site" description="Nucleophile" evidence="2">
    <location>
        <position position="384"/>
    </location>
</feature>
<dbReference type="SUPFAM" id="SSF56235">
    <property type="entry name" value="N-terminal nucleophile aminohydrolases (Ntn hydrolases)"/>
    <property type="match status" value="1"/>
</dbReference>
<dbReference type="Proteomes" id="UP001151699">
    <property type="component" value="Chromosome C"/>
</dbReference>
<dbReference type="OrthoDB" id="1081007at2759"/>
<feature type="binding site" evidence="3">
    <location>
        <position position="475"/>
    </location>
    <ligand>
        <name>L-glutamate</name>
        <dbReference type="ChEBI" id="CHEBI:29985"/>
    </ligand>
</feature>
<dbReference type="FunFam" id="1.10.246.130:FF:000001">
    <property type="entry name" value="Gamma-glutamyltransferase 5 isoform 1"/>
    <property type="match status" value="1"/>
</dbReference>
<comment type="caution">
    <text evidence="5">The sequence shown here is derived from an EMBL/GenBank/DDBJ whole genome shotgun (WGS) entry which is preliminary data.</text>
</comment>
<keyword evidence="1" id="KW-1199">Hemostasis impairing toxin</keyword>
<dbReference type="InterPro" id="IPR029055">
    <property type="entry name" value="Ntn_hydrolases_N"/>
</dbReference>
<evidence type="ECO:0000256" key="3">
    <source>
        <dbReference type="PIRSR" id="PIRSR600101-2"/>
    </source>
</evidence>
<dbReference type="Pfam" id="PF01019">
    <property type="entry name" value="G_glu_transpept"/>
    <property type="match status" value="1"/>
</dbReference>
<organism evidence="5 6">
    <name type="scientific">Pseudolycoriella hygida</name>
    <dbReference type="NCBI Taxonomy" id="35572"/>
    <lineage>
        <taxon>Eukaryota</taxon>
        <taxon>Metazoa</taxon>
        <taxon>Ecdysozoa</taxon>
        <taxon>Arthropoda</taxon>
        <taxon>Hexapoda</taxon>
        <taxon>Insecta</taxon>
        <taxon>Pterygota</taxon>
        <taxon>Neoptera</taxon>
        <taxon>Endopterygota</taxon>
        <taxon>Diptera</taxon>
        <taxon>Nematocera</taxon>
        <taxon>Sciaroidea</taxon>
        <taxon>Sciaridae</taxon>
        <taxon>Pseudolycoriella</taxon>
    </lineage>
</organism>
<dbReference type="AlphaFoldDB" id="A0A9Q0RWT4"/>
<keyword evidence="6" id="KW-1185">Reference proteome</keyword>
<dbReference type="InterPro" id="IPR000101">
    <property type="entry name" value="GGT_peptidase"/>
</dbReference>
<dbReference type="InterPro" id="IPR043137">
    <property type="entry name" value="GGT_ssub_C"/>
</dbReference>
<dbReference type="GO" id="GO:0006751">
    <property type="term" value="P:glutathione catabolic process"/>
    <property type="evidence" value="ECO:0007669"/>
    <property type="project" value="InterPro"/>
</dbReference>
<dbReference type="FunFam" id="3.60.20.40:FF:000001">
    <property type="entry name" value="Gamma-glutamyltranspeptidase 1"/>
    <property type="match status" value="1"/>
</dbReference>
<evidence type="ECO:0000256" key="1">
    <source>
        <dbReference type="ARBA" id="ARBA00084097"/>
    </source>
</evidence>
<dbReference type="PANTHER" id="PTHR11686:SF72">
    <property type="entry name" value="GAMMA-GLUTAMYL TRANSPEPTIDASE, ISOFORM A"/>
    <property type="match status" value="1"/>
</dbReference>
<feature type="transmembrane region" description="Helical" evidence="4">
    <location>
        <begin position="7"/>
        <end position="30"/>
    </location>
</feature>
<dbReference type="GO" id="GO:0036374">
    <property type="term" value="F:glutathione hydrolase activity"/>
    <property type="evidence" value="ECO:0007669"/>
    <property type="project" value="InterPro"/>
</dbReference>
<dbReference type="InterPro" id="IPR043138">
    <property type="entry name" value="GGT_lsub"/>
</dbReference>
<keyword evidence="1" id="KW-0800">Toxin</keyword>